<dbReference type="STRING" id="33528.ENSGAFP00000031811"/>
<dbReference type="EMBL" id="NHOQ01001318">
    <property type="protein sequence ID" value="PWA25387.1"/>
    <property type="molecule type" value="Genomic_DNA"/>
</dbReference>
<feature type="region of interest" description="Disordered" evidence="2">
    <location>
        <begin position="28"/>
        <end position="47"/>
    </location>
</feature>
<evidence type="ECO:0000256" key="3">
    <source>
        <dbReference type="SAM" id="Phobius"/>
    </source>
</evidence>
<protein>
    <recommendedName>
        <fullName evidence="6">EF-hand domain-containing protein</fullName>
    </recommendedName>
</protein>
<keyword evidence="5" id="KW-1185">Reference proteome</keyword>
<feature type="region of interest" description="Disordered" evidence="2">
    <location>
        <begin position="442"/>
        <end position="473"/>
    </location>
</feature>
<evidence type="ECO:0000313" key="4">
    <source>
        <dbReference type="EMBL" id="PWA25387.1"/>
    </source>
</evidence>
<proteinExistence type="predicted"/>
<keyword evidence="3" id="KW-0472">Membrane</keyword>
<feature type="region of interest" description="Disordered" evidence="2">
    <location>
        <begin position="703"/>
        <end position="723"/>
    </location>
</feature>
<evidence type="ECO:0000313" key="5">
    <source>
        <dbReference type="Proteomes" id="UP000250572"/>
    </source>
</evidence>
<feature type="compositionally biased region" description="Basic and acidic residues" evidence="2">
    <location>
        <begin position="36"/>
        <end position="45"/>
    </location>
</feature>
<feature type="transmembrane region" description="Helical" evidence="3">
    <location>
        <begin position="495"/>
        <end position="520"/>
    </location>
</feature>
<name>A0A315VQ63_GAMAF</name>
<dbReference type="Gene3D" id="1.20.1480.30">
    <property type="entry name" value="Designed four-helix bundle protein"/>
    <property type="match status" value="1"/>
</dbReference>
<keyword evidence="3" id="KW-1133">Transmembrane helix</keyword>
<feature type="compositionally biased region" description="Basic residues" evidence="2">
    <location>
        <begin position="442"/>
        <end position="454"/>
    </location>
</feature>
<dbReference type="PANTHER" id="PTHR15717">
    <property type="entry name" value="PROTEIN KIAA0494"/>
    <property type="match status" value="1"/>
</dbReference>
<dbReference type="InterPro" id="IPR042352">
    <property type="entry name" value="EFCAB14"/>
</dbReference>
<evidence type="ECO:0000256" key="1">
    <source>
        <dbReference type="SAM" id="Coils"/>
    </source>
</evidence>
<dbReference type="PANTHER" id="PTHR15717:SF2">
    <property type="entry name" value="EF-HAND CALCIUM-BINDING DOMAIN-CONTAINING PROTEIN 14"/>
    <property type="match status" value="1"/>
</dbReference>
<accession>A0A315VQ63</accession>
<comment type="caution">
    <text evidence="4">The sequence shown here is derived from an EMBL/GenBank/DDBJ whole genome shotgun (WGS) entry which is preliminary data.</text>
</comment>
<evidence type="ECO:0008006" key="6">
    <source>
        <dbReference type="Google" id="ProtNLM"/>
    </source>
</evidence>
<dbReference type="Proteomes" id="UP000250572">
    <property type="component" value="Unassembled WGS sequence"/>
</dbReference>
<dbReference type="AlphaFoldDB" id="A0A315VQ63"/>
<sequence>MGECGFSSASVSARGSFPLRLIHTPRRQSELQPDWRQTRRGETAHRSPALQQLAVHGGTQNPARITSTARIGIASNLKEHTATYCSYMMLKDAVGLFYEAMRTKMSLLLTLSIFLSAPVTAEENHAQHDAASIYATIGMPDGVVRKRFALLFPRCGPSFSAQKDTLCSLSPAKGGKFLAASVSKLILEDLLQFGYQPGCRVIDAIIYLLHQNSDSPGEGWKTVKIIRHHFCTAASPRVIITAFHSYDSTERAALKRLLFDRNKVDCVETRVHRYKRKRESVAQCGAHRLIVSPELLSIGWIGGHKRQGETRRERKGPRQAALALFTTKSHCLMWSHSRLHSSHSHRMCSGNENVCTFFSAKEEGPESIFDFQSSAPKAASGPRLQELVLVSLAATYTTTSSKLDKTLDLVGFKSGSAGSLTPQKKMKKRKELNALIGLGDSKRKKTKKGSGHRLLRTEPPGSESESSSEDDDFNNLNGGNNFGKRSYSQCCNVCYPLFLFIILAACVMACAGLIWMQIALKEDLDSLKEKLHSMESSQKVSSSEIPKISEDLKNKEKKLEDIENGDKGLSKLWSNLTEMNRKITSLDSAVNHLKTSLKSSADLIGLPTTVEELQKSVATIGSTLTSVQHDVETMKASLESQKKDNEPKKTVDITDLKRAMGEVNKSEEQHHMWTDEQIHILLSTVADLHQRVASLENGSKHSLQYNDTVHSPAVSSKEPETKTVTETTALKETPQDLEDMSTPLTVLQTSRRPRFLTPRRSRRNAGIKCPGRVLLPGVTSLTDLEDIYRRAGVGRDSLGLTYQDLKILFGASTPSEHAVACFDDGDRRYSLEELRAAVDLKGYRPQFHPFVTLDLFINLVDLTLKASLFIVLCHDGLRLCVHLSDLLLKLFPLLVHLIFRGVDVPHFCVSDRIVEEALGQCLG</sequence>
<evidence type="ECO:0000256" key="2">
    <source>
        <dbReference type="SAM" id="MobiDB-lite"/>
    </source>
</evidence>
<keyword evidence="1" id="KW-0175">Coiled coil</keyword>
<keyword evidence="3" id="KW-0812">Transmembrane</keyword>
<feature type="coiled-coil region" evidence="1">
    <location>
        <begin position="517"/>
        <end position="565"/>
    </location>
</feature>
<organism evidence="4 5">
    <name type="scientific">Gambusia affinis</name>
    <name type="common">Western mosquitofish</name>
    <name type="synonym">Heterandria affinis</name>
    <dbReference type="NCBI Taxonomy" id="33528"/>
    <lineage>
        <taxon>Eukaryota</taxon>
        <taxon>Metazoa</taxon>
        <taxon>Chordata</taxon>
        <taxon>Craniata</taxon>
        <taxon>Vertebrata</taxon>
        <taxon>Euteleostomi</taxon>
        <taxon>Actinopterygii</taxon>
        <taxon>Neopterygii</taxon>
        <taxon>Teleostei</taxon>
        <taxon>Neoteleostei</taxon>
        <taxon>Acanthomorphata</taxon>
        <taxon>Ovalentaria</taxon>
        <taxon>Atherinomorphae</taxon>
        <taxon>Cyprinodontiformes</taxon>
        <taxon>Poeciliidae</taxon>
        <taxon>Poeciliinae</taxon>
        <taxon>Gambusia</taxon>
    </lineage>
</organism>
<reference evidence="4 5" key="1">
    <citation type="journal article" date="2018" name="G3 (Bethesda)">
        <title>A High-Quality Reference Genome for the Invasive Mosquitofish Gambusia affinis Using a Chicago Library.</title>
        <authorList>
            <person name="Hoffberg S.L."/>
            <person name="Troendle N.J."/>
            <person name="Glenn T.C."/>
            <person name="Mahmud O."/>
            <person name="Louha S."/>
            <person name="Chalopin D."/>
            <person name="Bennetzen J.L."/>
            <person name="Mauricio R."/>
        </authorList>
    </citation>
    <scope>NUCLEOTIDE SEQUENCE [LARGE SCALE GENOMIC DNA]</scope>
    <source>
        <strain evidence="4">NE01/NJP1002.9</strain>
        <tissue evidence="4">Muscle</tissue>
    </source>
</reference>
<gene>
    <name evidence="4" type="ORF">CCH79_00005377</name>
</gene>